<dbReference type="InterPro" id="IPR043136">
    <property type="entry name" value="B30.2/SPRY_sf"/>
</dbReference>
<dbReference type="Gene3D" id="2.60.120.920">
    <property type="match status" value="1"/>
</dbReference>
<dbReference type="InterPro" id="IPR001870">
    <property type="entry name" value="B30.2/SPRY"/>
</dbReference>
<dbReference type="InterPro" id="IPR003879">
    <property type="entry name" value="Butyrophylin_SPRY"/>
</dbReference>
<evidence type="ECO:0000256" key="2">
    <source>
        <dbReference type="ARBA" id="ARBA00022771"/>
    </source>
</evidence>
<keyword evidence="1" id="KW-0479">Metal-binding</keyword>
<dbReference type="InterPro" id="IPR006574">
    <property type="entry name" value="PRY"/>
</dbReference>
<evidence type="ECO:0000313" key="6">
    <source>
        <dbReference type="Proteomes" id="UP000472267"/>
    </source>
</evidence>
<reference evidence="5" key="2">
    <citation type="submission" date="2025-08" db="UniProtKB">
        <authorList>
            <consortium name="Ensembl"/>
        </authorList>
    </citation>
    <scope>IDENTIFICATION</scope>
</reference>
<dbReference type="GO" id="GO:0008270">
    <property type="term" value="F:zinc ion binding"/>
    <property type="evidence" value="ECO:0007669"/>
    <property type="project" value="UniProtKB-KW"/>
</dbReference>
<keyword evidence="3" id="KW-0862">Zinc</keyword>
<proteinExistence type="predicted"/>
<dbReference type="Pfam" id="PF13765">
    <property type="entry name" value="PRY"/>
    <property type="match status" value="1"/>
</dbReference>
<dbReference type="PANTHER" id="PTHR25465:SF5">
    <property type="entry name" value="E3 UBIQUITIN_ISG15 LIGASE TRIM25-RELATED"/>
    <property type="match status" value="1"/>
</dbReference>
<dbReference type="PRINTS" id="PR01407">
    <property type="entry name" value="BUTYPHLNCDUF"/>
</dbReference>
<dbReference type="PANTHER" id="PTHR25465">
    <property type="entry name" value="B-BOX DOMAIN CONTAINING"/>
    <property type="match status" value="1"/>
</dbReference>
<sequence>MFSSSEDSCWRENPSDCLSSCRVDHGGQQRLKPGLRKCKLDKRSLTKSVLIKLSLHQEVHKQQIHHTCLIRTFLFFFPSDFTQLELDENSMSRNLKLSNNNRKVTHVKEEQPYPDHPDRFHVLQLLCRNVLRDRCYWEVEWSGSVNISVSYSTMERKRGTRRCTFGQNHQSWSLECSGAGYYVCHKGNRTVLSPTSSSSSSGRVGVYVDCPAGSLSFFRVSSDSLIHLYTFNTTFTQPLHAGFRLWFPGSSVSLCPL</sequence>
<keyword evidence="2" id="KW-0863">Zinc-finger</keyword>
<reference evidence="5" key="1">
    <citation type="submission" date="2019-06" db="EMBL/GenBank/DDBJ databases">
        <authorList>
            <consortium name="Wellcome Sanger Institute Data Sharing"/>
        </authorList>
    </citation>
    <scope>NUCLEOTIDE SEQUENCE [LARGE SCALE GENOMIC DNA]</scope>
</reference>
<name>A0A672HMN2_SALFA</name>
<feature type="domain" description="B30.2/SPRY" evidence="4">
    <location>
        <begin position="64"/>
        <end position="257"/>
    </location>
</feature>
<keyword evidence="6" id="KW-1185">Reference proteome</keyword>
<dbReference type="GO" id="GO:0005737">
    <property type="term" value="C:cytoplasm"/>
    <property type="evidence" value="ECO:0007669"/>
    <property type="project" value="UniProtKB-ARBA"/>
</dbReference>
<dbReference type="InterPro" id="IPR051051">
    <property type="entry name" value="E3_ubiq-ligase_TRIM/RNF"/>
</dbReference>
<dbReference type="SMART" id="SM00589">
    <property type="entry name" value="PRY"/>
    <property type="match status" value="1"/>
</dbReference>
<dbReference type="PROSITE" id="PS50188">
    <property type="entry name" value="B302_SPRY"/>
    <property type="match status" value="1"/>
</dbReference>
<protein>
    <recommendedName>
        <fullName evidence="4">B30.2/SPRY domain-containing protein</fullName>
    </recommendedName>
</protein>
<evidence type="ECO:0000313" key="5">
    <source>
        <dbReference type="Ensembl" id="ENSSFAP00005030513.1"/>
    </source>
</evidence>
<evidence type="ECO:0000256" key="1">
    <source>
        <dbReference type="ARBA" id="ARBA00022723"/>
    </source>
</evidence>
<evidence type="ECO:0000259" key="4">
    <source>
        <dbReference type="PROSITE" id="PS50188"/>
    </source>
</evidence>
<dbReference type="InParanoid" id="A0A672HMN2"/>
<dbReference type="Ensembl" id="ENSSFAT00005031613.1">
    <property type="protein sequence ID" value="ENSSFAP00005030513.1"/>
    <property type="gene ID" value="ENSSFAG00005015492.1"/>
</dbReference>
<dbReference type="SUPFAM" id="SSF49899">
    <property type="entry name" value="Concanavalin A-like lectins/glucanases"/>
    <property type="match status" value="1"/>
</dbReference>
<accession>A0A672HMN2</accession>
<reference evidence="5" key="3">
    <citation type="submission" date="2025-09" db="UniProtKB">
        <authorList>
            <consortium name="Ensembl"/>
        </authorList>
    </citation>
    <scope>IDENTIFICATION</scope>
</reference>
<dbReference type="InterPro" id="IPR003877">
    <property type="entry name" value="SPRY_dom"/>
</dbReference>
<dbReference type="AlphaFoldDB" id="A0A672HMN2"/>
<dbReference type="Proteomes" id="UP000472267">
    <property type="component" value="Chromosome 23"/>
</dbReference>
<evidence type="ECO:0000256" key="3">
    <source>
        <dbReference type="ARBA" id="ARBA00022833"/>
    </source>
</evidence>
<organism evidence="5 6">
    <name type="scientific">Salarias fasciatus</name>
    <name type="common">Jewelled blenny</name>
    <name type="synonym">Blennius fasciatus</name>
    <dbReference type="NCBI Taxonomy" id="181472"/>
    <lineage>
        <taxon>Eukaryota</taxon>
        <taxon>Metazoa</taxon>
        <taxon>Chordata</taxon>
        <taxon>Craniata</taxon>
        <taxon>Vertebrata</taxon>
        <taxon>Euteleostomi</taxon>
        <taxon>Actinopterygii</taxon>
        <taxon>Neopterygii</taxon>
        <taxon>Teleostei</taxon>
        <taxon>Neoteleostei</taxon>
        <taxon>Acanthomorphata</taxon>
        <taxon>Ovalentaria</taxon>
        <taxon>Blenniimorphae</taxon>
        <taxon>Blenniiformes</taxon>
        <taxon>Blennioidei</taxon>
        <taxon>Blenniidae</taxon>
        <taxon>Salariinae</taxon>
        <taxon>Salarias</taxon>
    </lineage>
</organism>
<dbReference type="SMART" id="SM00449">
    <property type="entry name" value="SPRY"/>
    <property type="match status" value="1"/>
</dbReference>
<dbReference type="InterPro" id="IPR013320">
    <property type="entry name" value="ConA-like_dom_sf"/>
</dbReference>
<dbReference type="Pfam" id="PF00622">
    <property type="entry name" value="SPRY"/>
    <property type="match status" value="1"/>
</dbReference>